<dbReference type="Proteomes" id="UP000504624">
    <property type="component" value="Unplaced"/>
</dbReference>
<sequence length="564" mass="62692">METQQVSQELGLSQWFPSHMFPQEGSSSRAPEAWQGAEQHKEQPRAGTDRGNCKTKGDSHEDLTGTKAGAQLEPGVGIFPSPPLHIPPGKLREIEAQLVCADEADTEFGFGDLALPGVTPPAHQAPARPPEGSPWRCVDARLQLLLQEGSARCRQEQFAAAAAKFYTALELCSRGFATEDPLKSSPDDISRVASFIESKLVICYLKLGQPDIALSHSHRSIIQNPSYFRNHLRQAACFRCLQRYSEAARSAMIADCLYILAGGTALETSDLIQLYWQALIQEALSGEVSFSVLYTPFEKEDEADKIKEANKSFAEKHPDYVQHIFTDPHGIHLLPERAESLPDQEYLLTLGFRNREIGKTVEKSVIRKLPICPGVCGDTSLCVWKGRVLLGCASCCTCSASIQKGSGSCFRNRVPDKRSPCARAIEHFHRASLLGCLQRGEEQAQVMAQVMAELATIPYLQRVSQEDDKLLQSLTADAMDLLAGRTRDRVWTKIQKVARIEEELREGEEDFLRNRRGQTPGVENVTWTPLAQEYLRLENTNVFIPNPRSLATEPKKRCTDFANS</sequence>
<dbReference type="PANTHER" id="PTHR47228:SF1">
    <property type="entry name" value="SPERMATOGENESIS-ASSOCIATED PROTEIN 16"/>
    <property type="match status" value="1"/>
</dbReference>
<dbReference type="CTD" id="83893"/>
<dbReference type="InterPro" id="IPR029161">
    <property type="entry name" value="SPATA16"/>
</dbReference>
<dbReference type="InterPro" id="IPR011990">
    <property type="entry name" value="TPR-like_helical_dom_sf"/>
</dbReference>
<dbReference type="Gene3D" id="1.25.40.10">
    <property type="entry name" value="Tetratricopeptide repeat domain"/>
    <property type="match status" value="1"/>
</dbReference>
<evidence type="ECO:0000313" key="2">
    <source>
        <dbReference type="Proteomes" id="UP000504624"/>
    </source>
</evidence>
<feature type="compositionally biased region" description="Basic and acidic residues" evidence="1">
    <location>
        <begin position="38"/>
        <end position="64"/>
    </location>
</feature>
<dbReference type="Pfam" id="PF15015">
    <property type="entry name" value="NYD-SP12_N"/>
    <property type="match status" value="2"/>
</dbReference>
<organism evidence="2 3">
    <name type="scientific">Lepidothrix coronata</name>
    <name type="common">blue-crowned manakin</name>
    <dbReference type="NCBI Taxonomy" id="321398"/>
    <lineage>
        <taxon>Eukaryota</taxon>
        <taxon>Metazoa</taxon>
        <taxon>Chordata</taxon>
        <taxon>Craniata</taxon>
        <taxon>Vertebrata</taxon>
        <taxon>Euteleostomi</taxon>
        <taxon>Archelosauria</taxon>
        <taxon>Archosauria</taxon>
        <taxon>Dinosauria</taxon>
        <taxon>Saurischia</taxon>
        <taxon>Theropoda</taxon>
        <taxon>Coelurosauria</taxon>
        <taxon>Aves</taxon>
        <taxon>Neognathae</taxon>
        <taxon>Neoaves</taxon>
        <taxon>Telluraves</taxon>
        <taxon>Australaves</taxon>
        <taxon>Passeriformes</taxon>
        <taxon>Pipridae</taxon>
        <taxon>Lepidothrix</taxon>
    </lineage>
</organism>
<name>A0A6J0JAB0_9PASS</name>
<evidence type="ECO:0000256" key="1">
    <source>
        <dbReference type="SAM" id="MobiDB-lite"/>
    </source>
</evidence>
<dbReference type="RefSeq" id="XP_017695054.1">
    <property type="nucleotide sequence ID" value="XM_017839565.1"/>
</dbReference>
<feature type="compositionally biased region" description="Polar residues" evidence="1">
    <location>
        <begin position="1"/>
        <end position="11"/>
    </location>
</feature>
<reference evidence="3" key="1">
    <citation type="submission" date="2025-08" db="UniProtKB">
        <authorList>
            <consortium name="RefSeq"/>
        </authorList>
    </citation>
    <scope>IDENTIFICATION</scope>
</reference>
<dbReference type="AlphaFoldDB" id="A0A6J0JAB0"/>
<dbReference type="SUPFAM" id="SSF48452">
    <property type="entry name" value="TPR-like"/>
    <property type="match status" value="1"/>
</dbReference>
<accession>A0A6J0JAB0</accession>
<evidence type="ECO:0000313" key="3">
    <source>
        <dbReference type="RefSeq" id="XP_017695054.1"/>
    </source>
</evidence>
<dbReference type="GO" id="GO:0005794">
    <property type="term" value="C:Golgi apparatus"/>
    <property type="evidence" value="ECO:0007669"/>
    <property type="project" value="InterPro"/>
</dbReference>
<dbReference type="PANTHER" id="PTHR47228">
    <property type="entry name" value="SPERMATOGENESIS-ASSOCIATED PROTEIN 16"/>
    <property type="match status" value="1"/>
</dbReference>
<proteinExistence type="predicted"/>
<feature type="region of interest" description="Disordered" evidence="1">
    <location>
        <begin position="1"/>
        <end position="67"/>
    </location>
</feature>
<protein>
    <submittedName>
        <fullName evidence="3">Spermatogenesis-associated protein 16 isoform X1</fullName>
    </submittedName>
</protein>
<dbReference type="OrthoDB" id="9930656at2759"/>
<dbReference type="GO" id="GO:0007283">
    <property type="term" value="P:spermatogenesis"/>
    <property type="evidence" value="ECO:0007669"/>
    <property type="project" value="InterPro"/>
</dbReference>
<keyword evidence="2" id="KW-1185">Reference proteome</keyword>
<gene>
    <name evidence="3" type="primary">SPATA16</name>
</gene>
<dbReference type="GeneID" id="108509948"/>